<evidence type="ECO:0000313" key="8">
    <source>
        <dbReference type="EMBL" id="VEP15539.1"/>
    </source>
</evidence>
<comment type="subcellular location">
    <subcellularLocation>
        <location evidence="6">Cytoplasm</location>
    </subcellularLocation>
</comment>
<keyword evidence="1 6" id="KW-0690">Ribosome biogenesis</keyword>
<organism evidence="8 9">
    <name type="scientific">Hyella patelloides LEGE 07179</name>
    <dbReference type="NCBI Taxonomy" id="945734"/>
    <lineage>
        <taxon>Bacteria</taxon>
        <taxon>Bacillati</taxon>
        <taxon>Cyanobacteriota</taxon>
        <taxon>Cyanophyceae</taxon>
        <taxon>Pleurocapsales</taxon>
        <taxon>Hyellaceae</taxon>
        <taxon>Hyella</taxon>
    </lineage>
</organism>
<keyword evidence="6" id="KW-0963">Cytoplasm</keyword>
<evidence type="ECO:0000256" key="1">
    <source>
        <dbReference type="ARBA" id="ARBA00022517"/>
    </source>
</evidence>
<dbReference type="CDD" id="cd00593">
    <property type="entry name" value="RIBOc"/>
    <property type="match status" value="1"/>
</dbReference>
<reference evidence="8 9" key="1">
    <citation type="submission" date="2019-01" db="EMBL/GenBank/DDBJ databases">
        <authorList>
            <person name="Brito A."/>
        </authorList>
    </citation>
    <scope>NUCLEOTIDE SEQUENCE [LARGE SCALE GENOMIC DNA]</scope>
    <source>
        <strain evidence="8">1</strain>
    </source>
</reference>
<feature type="domain" description="RNase III" evidence="7">
    <location>
        <begin position="18"/>
        <end position="148"/>
    </location>
</feature>
<comment type="function">
    <text evidence="6">Involved in correct processing of both the 5' and 3' ends of 23S rRNA precursor. Processes 30S rRNA precursor transcript even in absence of ribonuclease 3 (Rnc); Rnc processes 30S rRNA into smaller rRNA precursors.</text>
</comment>
<keyword evidence="6" id="KW-0694">RNA-binding</keyword>
<dbReference type="InterPro" id="IPR036389">
    <property type="entry name" value="RNase_III_sf"/>
</dbReference>
<dbReference type="Pfam" id="PF00636">
    <property type="entry name" value="Ribonuclease_3"/>
    <property type="match status" value="1"/>
</dbReference>
<dbReference type="OrthoDB" id="46571at2"/>
<evidence type="ECO:0000256" key="4">
    <source>
        <dbReference type="ARBA" id="ARBA00022759"/>
    </source>
</evidence>
<dbReference type="PANTHER" id="PTHR34276">
    <property type="entry name" value="MINI-RIBONUCLEASE 3"/>
    <property type="match status" value="1"/>
</dbReference>
<dbReference type="GO" id="GO:0019843">
    <property type="term" value="F:rRNA binding"/>
    <property type="evidence" value="ECO:0007669"/>
    <property type="project" value="UniProtKB-UniRule"/>
</dbReference>
<keyword evidence="2 6" id="KW-0698">rRNA processing</keyword>
<feature type="active site" evidence="6">
    <location>
        <position position="44"/>
    </location>
</feature>
<dbReference type="Proteomes" id="UP000320055">
    <property type="component" value="Unassembled WGS sequence"/>
</dbReference>
<dbReference type="GO" id="GO:0006364">
    <property type="term" value="P:rRNA processing"/>
    <property type="evidence" value="ECO:0007669"/>
    <property type="project" value="UniProtKB-UniRule"/>
</dbReference>
<keyword evidence="6" id="KW-0460">Magnesium</keyword>
<dbReference type="GO" id="GO:0005737">
    <property type="term" value="C:cytoplasm"/>
    <property type="evidence" value="ECO:0007669"/>
    <property type="project" value="UniProtKB-SubCell"/>
</dbReference>
<keyword evidence="6" id="KW-0699">rRNA-binding</keyword>
<dbReference type="InterPro" id="IPR000999">
    <property type="entry name" value="RNase_III_dom"/>
</dbReference>
<evidence type="ECO:0000256" key="3">
    <source>
        <dbReference type="ARBA" id="ARBA00022722"/>
    </source>
</evidence>
<sequence length="152" mass="17441">MPDFNQKHTDSLWLRSKALTDEFLKVNNVPLEQLSPVALAYIGDAVYELYIRSKLLIPPKRIAEYHTQVVTQVRAETQATYLQNLEPYLTGEEKEILRRGRNAVTTKPKRLSAKIYQQASSLETLIGYLYLTNCDRLQDLLTKLKINSDVDG</sequence>
<dbReference type="SMART" id="SM00535">
    <property type="entry name" value="RIBOc"/>
    <property type="match status" value="1"/>
</dbReference>
<comment type="cofactor">
    <cofactor evidence="6">
        <name>Mg(2+)</name>
        <dbReference type="ChEBI" id="CHEBI:18420"/>
    </cofactor>
</comment>
<dbReference type="PANTHER" id="PTHR34276:SF1">
    <property type="entry name" value="MINI-RIBONUCLEASE 3"/>
    <property type="match status" value="1"/>
</dbReference>
<comment type="subunit">
    <text evidence="6">Homodimer.</text>
</comment>
<dbReference type="EMBL" id="CAACVJ010000273">
    <property type="protein sequence ID" value="VEP15539.1"/>
    <property type="molecule type" value="Genomic_DNA"/>
</dbReference>
<comment type="similarity">
    <text evidence="6">Belongs to the MrnC RNase family.</text>
</comment>
<name>A0A563VVQ6_9CYAN</name>
<evidence type="ECO:0000256" key="5">
    <source>
        <dbReference type="ARBA" id="ARBA00022801"/>
    </source>
</evidence>
<accession>A0A563VVQ6</accession>
<proteinExistence type="inferred from homology"/>
<gene>
    <name evidence="6 8" type="primary">mrnC</name>
    <name evidence="8" type="ORF">H1P_3440006</name>
</gene>
<dbReference type="InterPro" id="IPR008226">
    <property type="entry name" value="Mini3_fam"/>
</dbReference>
<evidence type="ECO:0000259" key="7">
    <source>
        <dbReference type="SMART" id="SM00535"/>
    </source>
</evidence>
<evidence type="ECO:0000256" key="2">
    <source>
        <dbReference type="ARBA" id="ARBA00022552"/>
    </source>
</evidence>
<dbReference type="SUPFAM" id="SSF69065">
    <property type="entry name" value="RNase III domain-like"/>
    <property type="match status" value="1"/>
</dbReference>
<keyword evidence="5 6" id="KW-0378">Hydrolase</keyword>
<keyword evidence="4 6" id="KW-0255">Endonuclease</keyword>
<dbReference type="HAMAP" id="MF_01468">
    <property type="entry name" value="RNase_Mini_III"/>
    <property type="match status" value="1"/>
</dbReference>
<evidence type="ECO:0000313" key="9">
    <source>
        <dbReference type="Proteomes" id="UP000320055"/>
    </source>
</evidence>
<dbReference type="Gene3D" id="1.10.1520.10">
    <property type="entry name" value="Ribonuclease III domain"/>
    <property type="match status" value="1"/>
</dbReference>
<dbReference type="AlphaFoldDB" id="A0A563VVQ6"/>
<keyword evidence="9" id="KW-1185">Reference proteome</keyword>
<protein>
    <recommendedName>
        <fullName evidence="6">Mini-ribonuclease 3</fullName>
        <shortName evidence="6">Mini-3</shortName>
        <shortName evidence="6">Mini-RNase 3</shortName>
        <ecNumber evidence="6">3.1.26.-</ecNumber>
    </recommendedName>
    <alternativeName>
        <fullName evidence="6">Mini-RNase III</fullName>
        <shortName evidence="6">Mini-III</shortName>
    </alternativeName>
</protein>
<keyword evidence="3 6" id="KW-0540">Nuclease</keyword>
<dbReference type="EC" id="3.1.26.-" evidence="6"/>
<evidence type="ECO:0000256" key="6">
    <source>
        <dbReference type="HAMAP-Rule" id="MF_01468"/>
    </source>
</evidence>
<dbReference type="GO" id="GO:0004525">
    <property type="term" value="F:ribonuclease III activity"/>
    <property type="evidence" value="ECO:0007669"/>
    <property type="project" value="InterPro"/>
</dbReference>